<keyword evidence="4" id="KW-1185">Reference proteome</keyword>
<sequence length="270" mass="29229">MAFDDVMDEAVARKPFKILARMGYCARGLIYLVIGALAVASVMGEGGGTTDTRGALTEIMRQPLGNTLMLALIVGLVGYVAWRLTQALFDADRHGFTAKGLAIRAGLLISAITHAVLAYWAGKLFLHLRTSSGGGAAQGQGQAFLATDTGQLVLALVGVFVVVVGLAHLFKGFTARFDRYMEIPEDHRIWIKPLCRFGLVARGVVWCMVGWFLIDSARRANSSDIKGMGEAMDTLRNSPYGEWLLGIVAAGLIAFGLYNFLEAAFRRIRV</sequence>
<feature type="domain" description="DUF1206" evidence="2">
    <location>
        <begin position="197"/>
        <end position="266"/>
    </location>
</feature>
<feature type="domain" description="DUF1206" evidence="2">
    <location>
        <begin position="23"/>
        <end position="89"/>
    </location>
</feature>
<feature type="transmembrane region" description="Helical" evidence="1">
    <location>
        <begin position="243"/>
        <end position="261"/>
    </location>
</feature>
<organism evidence="3 4">
    <name type="scientific">Marinobacter nanhaiticus D15-8W</name>
    <dbReference type="NCBI Taxonomy" id="626887"/>
    <lineage>
        <taxon>Bacteria</taxon>
        <taxon>Pseudomonadati</taxon>
        <taxon>Pseudomonadota</taxon>
        <taxon>Gammaproteobacteria</taxon>
        <taxon>Pseudomonadales</taxon>
        <taxon>Marinobacteraceae</taxon>
        <taxon>Marinobacter</taxon>
    </lineage>
</organism>
<keyword evidence="1" id="KW-0812">Transmembrane</keyword>
<dbReference type="Pfam" id="PF06724">
    <property type="entry name" value="DUF1206"/>
    <property type="match status" value="2"/>
</dbReference>
<dbReference type="OrthoDB" id="5702018at2"/>
<dbReference type="InterPro" id="IPR009597">
    <property type="entry name" value="DUF1206"/>
</dbReference>
<feature type="transmembrane region" description="Helical" evidence="1">
    <location>
        <begin position="64"/>
        <end position="82"/>
    </location>
</feature>
<dbReference type="AlphaFoldDB" id="N6VY50"/>
<dbReference type="eggNOG" id="ENOG502Z854">
    <property type="taxonomic scope" value="Bacteria"/>
</dbReference>
<evidence type="ECO:0000259" key="2">
    <source>
        <dbReference type="Pfam" id="PF06724"/>
    </source>
</evidence>
<evidence type="ECO:0000313" key="4">
    <source>
        <dbReference type="Proteomes" id="UP000013165"/>
    </source>
</evidence>
<dbReference type="RefSeq" id="WP_004579486.1">
    <property type="nucleotide sequence ID" value="NZ_AP028878.1"/>
</dbReference>
<feature type="transmembrane region" description="Helical" evidence="1">
    <location>
        <begin position="102"/>
        <end position="122"/>
    </location>
</feature>
<dbReference type="STRING" id="626887.J057_07566"/>
<keyword evidence="1" id="KW-1133">Transmembrane helix</keyword>
<reference evidence="3 4" key="1">
    <citation type="journal article" date="2013" name="Genome Announc.">
        <title>Genome Sequence of the Polycyclic Aromatic Hydrocarbon-Degrading Bacterium Strain Marinobacter nanhaiticus D15-8WT.</title>
        <authorList>
            <person name="Cui Z."/>
            <person name="Gao W."/>
            <person name="Li Q."/>
            <person name="Xu G."/>
            <person name="Zheng L."/>
        </authorList>
    </citation>
    <scope>NUCLEOTIDE SEQUENCE [LARGE SCALE GENOMIC DNA]</scope>
    <source>
        <strain evidence="3 4">D15-8W</strain>
    </source>
</reference>
<proteinExistence type="predicted"/>
<dbReference type="HOGENOM" id="CLU_073530_0_0_6"/>
<evidence type="ECO:0000256" key="1">
    <source>
        <dbReference type="SAM" id="Phobius"/>
    </source>
</evidence>
<feature type="transmembrane region" description="Helical" evidence="1">
    <location>
        <begin position="194"/>
        <end position="214"/>
    </location>
</feature>
<gene>
    <name evidence="3" type="ORF">J057_07566</name>
</gene>
<feature type="transmembrane region" description="Helical" evidence="1">
    <location>
        <begin position="24"/>
        <end position="44"/>
    </location>
</feature>
<keyword evidence="1" id="KW-0472">Membrane</keyword>
<protein>
    <submittedName>
        <fullName evidence="3">DUF1206 domain-containing protein</fullName>
    </submittedName>
</protein>
<feature type="transmembrane region" description="Helical" evidence="1">
    <location>
        <begin position="152"/>
        <end position="173"/>
    </location>
</feature>
<name>N6VY50_9GAMM</name>
<comment type="caution">
    <text evidence="3">The sequence shown here is derived from an EMBL/GenBank/DDBJ whole genome shotgun (WGS) entry which is preliminary data.</text>
</comment>
<evidence type="ECO:0000313" key="3">
    <source>
        <dbReference type="EMBL" id="ENO15190.1"/>
    </source>
</evidence>
<accession>N6VY50</accession>
<dbReference type="EMBL" id="APLQ01000011">
    <property type="protein sequence ID" value="ENO15190.1"/>
    <property type="molecule type" value="Genomic_DNA"/>
</dbReference>
<dbReference type="PATRIC" id="fig|626887.3.peg.1504"/>
<dbReference type="Proteomes" id="UP000013165">
    <property type="component" value="Unassembled WGS sequence"/>
</dbReference>